<dbReference type="InterPro" id="IPR036641">
    <property type="entry name" value="HPT_dom_sf"/>
</dbReference>
<dbReference type="Pfam" id="PF01627">
    <property type="entry name" value="Hpt"/>
    <property type="match status" value="1"/>
</dbReference>
<sequence length="209" mass="21915">MKRSFVDAMGPVSEDGPKAPGAEAPGAGAATATPAPAAGAAAPSDNGSKNAEEETALFVYADALMQASGDKEFLMEIITESIAEAAESLAKLKRIFGSDTLPAASTVRSLAHSVKGLAATFAFYRVRDAAKALEFKARENEVHTLVNRPEKKPATRPGDGSATLTRETFSELSELFDVVIENFRDTIVEIRIRGFAVPAIADEVTAGDG</sequence>
<name>A0A7S1XL82_9STRA</name>
<reference evidence="4" key="1">
    <citation type="submission" date="2021-01" db="EMBL/GenBank/DDBJ databases">
        <authorList>
            <person name="Corre E."/>
            <person name="Pelletier E."/>
            <person name="Niang G."/>
            <person name="Scheremetjew M."/>
            <person name="Finn R."/>
            <person name="Kale V."/>
            <person name="Holt S."/>
            <person name="Cochrane G."/>
            <person name="Meng A."/>
            <person name="Brown T."/>
            <person name="Cohen L."/>
        </authorList>
    </citation>
    <scope>NUCLEOTIDE SEQUENCE</scope>
    <source>
        <strain evidence="4">CCMP2877</strain>
    </source>
</reference>
<dbReference type="InterPro" id="IPR008207">
    <property type="entry name" value="Sig_transdc_His_kin_Hpt_dom"/>
</dbReference>
<feature type="modified residue" description="Phosphohistidine" evidence="1">
    <location>
        <position position="112"/>
    </location>
</feature>
<dbReference type="Gene3D" id="1.20.120.160">
    <property type="entry name" value="HPT domain"/>
    <property type="match status" value="1"/>
</dbReference>
<organism evidence="4">
    <name type="scientific">Phaeomonas parva</name>
    <dbReference type="NCBI Taxonomy" id="124430"/>
    <lineage>
        <taxon>Eukaryota</taxon>
        <taxon>Sar</taxon>
        <taxon>Stramenopiles</taxon>
        <taxon>Ochrophyta</taxon>
        <taxon>Pinguiophyceae</taxon>
        <taxon>Pinguiochrysidales</taxon>
        <taxon>Pinguiochrysidaceae</taxon>
        <taxon>Phaeomonas</taxon>
    </lineage>
</organism>
<protein>
    <recommendedName>
        <fullName evidence="3">HPt domain-containing protein</fullName>
    </recommendedName>
</protein>
<feature type="domain" description="HPt" evidence="3">
    <location>
        <begin position="70"/>
        <end position="179"/>
    </location>
</feature>
<evidence type="ECO:0000256" key="2">
    <source>
        <dbReference type="SAM" id="MobiDB-lite"/>
    </source>
</evidence>
<evidence type="ECO:0000313" key="4">
    <source>
        <dbReference type="EMBL" id="CAD9246455.1"/>
    </source>
</evidence>
<gene>
    <name evidence="4" type="ORF">PPAR1163_LOCUS4807</name>
</gene>
<feature type="compositionally biased region" description="Low complexity" evidence="2">
    <location>
        <begin position="18"/>
        <end position="43"/>
    </location>
</feature>
<dbReference type="PROSITE" id="PS50894">
    <property type="entry name" value="HPT"/>
    <property type="match status" value="1"/>
</dbReference>
<dbReference type="GO" id="GO:0000160">
    <property type="term" value="P:phosphorelay signal transduction system"/>
    <property type="evidence" value="ECO:0007669"/>
    <property type="project" value="InterPro"/>
</dbReference>
<keyword evidence="1" id="KW-0597">Phosphoprotein</keyword>
<dbReference type="EMBL" id="HBGJ01007631">
    <property type="protein sequence ID" value="CAD9246455.1"/>
    <property type="molecule type" value="Transcribed_RNA"/>
</dbReference>
<evidence type="ECO:0000256" key="1">
    <source>
        <dbReference type="PROSITE-ProRule" id="PRU00110"/>
    </source>
</evidence>
<feature type="region of interest" description="Disordered" evidence="2">
    <location>
        <begin position="1"/>
        <end position="48"/>
    </location>
</feature>
<accession>A0A7S1XL82</accession>
<dbReference type="AlphaFoldDB" id="A0A7S1XL82"/>
<dbReference type="SUPFAM" id="SSF47226">
    <property type="entry name" value="Histidine-containing phosphotransfer domain, HPT domain"/>
    <property type="match status" value="1"/>
</dbReference>
<proteinExistence type="predicted"/>
<evidence type="ECO:0000259" key="3">
    <source>
        <dbReference type="PROSITE" id="PS50894"/>
    </source>
</evidence>